<evidence type="ECO:0000259" key="1">
    <source>
        <dbReference type="Pfam" id="PF03819"/>
    </source>
</evidence>
<dbReference type="Gene3D" id="1.10.287.1080">
    <property type="entry name" value="MazG-like"/>
    <property type="match status" value="2"/>
</dbReference>
<dbReference type="NCBIfam" id="TIGR00444">
    <property type="entry name" value="mazG"/>
    <property type="match status" value="1"/>
</dbReference>
<dbReference type="GO" id="GO:0046047">
    <property type="term" value="P:TTP catabolic process"/>
    <property type="evidence" value="ECO:0007669"/>
    <property type="project" value="TreeGrafter"/>
</dbReference>
<protein>
    <recommendedName>
        <fullName evidence="1">NTP pyrophosphohydrolase MazG-like domain-containing protein</fullName>
    </recommendedName>
</protein>
<dbReference type="GO" id="GO:0046061">
    <property type="term" value="P:dATP catabolic process"/>
    <property type="evidence" value="ECO:0007669"/>
    <property type="project" value="TreeGrafter"/>
</dbReference>
<dbReference type="InterPro" id="IPR048015">
    <property type="entry name" value="NTP-PPase_MazG-like_N"/>
</dbReference>
<organism evidence="2 3">
    <name type="scientific">Symbiobacterium thermophilum (strain DSM 24528 / JCM 14929 / IAM 14863 / T)</name>
    <dbReference type="NCBI Taxonomy" id="292459"/>
    <lineage>
        <taxon>Bacteria</taxon>
        <taxon>Bacillati</taxon>
        <taxon>Bacillota</taxon>
        <taxon>Clostridia</taxon>
        <taxon>Eubacteriales</taxon>
        <taxon>Symbiobacteriaceae</taxon>
        <taxon>Symbiobacterium</taxon>
    </lineage>
</organism>
<dbReference type="InterPro" id="IPR048011">
    <property type="entry name" value="NTP-PPase_MazG-like_C"/>
</dbReference>
<dbReference type="Proteomes" id="UP000000417">
    <property type="component" value="Chromosome"/>
</dbReference>
<proteinExistence type="predicted"/>
<dbReference type="Pfam" id="PF03819">
    <property type="entry name" value="MazG"/>
    <property type="match status" value="1"/>
</dbReference>
<evidence type="ECO:0000313" key="3">
    <source>
        <dbReference type="Proteomes" id="UP000000417"/>
    </source>
</evidence>
<dbReference type="GO" id="GO:0006203">
    <property type="term" value="P:dGTP catabolic process"/>
    <property type="evidence" value="ECO:0007669"/>
    <property type="project" value="TreeGrafter"/>
</dbReference>
<dbReference type="NCBIfam" id="NF007113">
    <property type="entry name" value="PRK09562.1"/>
    <property type="match status" value="1"/>
</dbReference>
<dbReference type="PANTHER" id="PTHR30522">
    <property type="entry name" value="NUCLEOSIDE TRIPHOSPHATE PYROPHOSPHOHYDROLASE"/>
    <property type="match status" value="1"/>
</dbReference>
<dbReference type="STRING" id="292459.STH3231"/>
<dbReference type="GO" id="GO:0046076">
    <property type="term" value="P:dTTP catabolic process"/>
    <property type="evidence" value="ECO:0007669"/>
    <property type="project" value="TreeGrafter"/>
</dbReference>
<dbReference type="InterPro" id="IPR011551">
    <property type="entry name" value="NTP_PyrPHydrolase_MazG"/>
</dbReference>
<reference evidence="2 3" key="1">
    <citation type="journal article" date="2004" name="Nucleic Acids Res.">
        <title>Genome sequence of Symbiobacterium thermophilum, an uncultivable bacterium that depends on microbial commensalism.</title>
        <authorList>
            <person name="Ueda K."/>
            <person name="Yamashita A."/>
            <person name="Ishikawa J."/>
            <person name="Shimada M."/>
            <person name="Watsuji T."/>
            <person name="Morimura K."/>
            <person name="Ikeda H."/>
            <person name="Hattori M."/>
            <person name="Beppu T."/>
        </authorList>
    </citation>
    <scope>NUCLEOTIDE SEQUENCE [LARGE SCALE GENOMIC DNA]</scope>
    <source>
        <strain evidence="3">T / IAM 14863</strain>
    </source>
</reference>
<keyword evidence="3" id="KW-1185">Reference proteome</keyword>
<dbReference type="GO" id="GO:0047429">
    <property type="term" value="F:nucleoside triphosphate diphosphatase activity"/>
    <property type="evidence" value="ECO:0007669"/>
    <property type="project" value="InterPro"/>
</dbReference>
<dbReference type="HOGENOM" id="CLU_038356_2_1_9"/>
<dbReference type="GO" id="GO:0006950">
    <property type="term" value="P:response to stress"/>
    <property type="evidence" value="ECO:0007669"/>
    <property type="project" value="UniProtKB-ARBA"/>
</dbReference>
<evidence type="ECO:0000313" key="2">
    <source>
        <dbReference type="EMBL" id="BAD42213.1"/>
    </source>
</evidence>
<dbReference type="KEGG" id="sth:STH3231"/>
<dbReference type="eggNOG" id="COG3956">
    <property type="taxonomic scope" value="Bacteria"/>
</dbReference>
<dbReference type="GO" id="GO:0046052">
    <property type="term" value="P:UTP catabolic process"/>
    <property type="evidence" value="ECO:0007669"/>
    <property type="project" value="TreeGrafter"/>
</dbReference>
<dbReference type="EMBL" id="AP006840">
    <property type="protein sequence ID" value="BAD42213.1"/>
    <property type="molecule type" value="Genomic_DNA"/>
</dbReference>
<dbReference type="AlphaFoldDB" id="Q67JD7"/>
<dbReference type="FunFam" id="1.10.287.1080:FF:000001">
    <property type="entry name" value="Nucleoside triphosphate pyrophosphohydrolase"/>
    <property type="match status" value="1"/>
</dbReference>
<feature type="domain" description="NTP pyrophosphohydrolase MazG-like" evidence="1">
    <location>
        <begin position="130"/>
        <end position="203"/>
    </location>
</feature>
<dbReference type="GO" id="GO:0046081">
    <property type="term" value="P:dUTP catabolic process"/>
    <property type="evidence" value="ECO:0007669"/>
    <property type="project" value="TreeGrafter"/>
</dbReference>
<dbReference type="CDD" id="cd11528">
    <property type="entry name" value="NTP-PPase_MazG_Nterm"/>
    <property type="match status" value="1"/>
</dbReference>
<dbReference type="CDD" id="cd11529">
    <property type="entry name" value="NTP-PPase_MazG_Cterm"/>
    <property type="match status" value="1"/>
</dbReference>
<name>Q67JD7_SYMTH</name>
<dbReference type="PANTHER" id="PTHR30522:SF0">
    <property type="entry name" value="NUCLEOSIDE TRIPHOSPHATE PYROPHOSPHOHYDROLASE"/>
    <property type="match status" value="1"/>
</dbReference>
<dbReference type="InterPro" id="IPR004518">
    <property type="entry name" value="MazG-like_dom"/>
</dbReference>
<accession>Q67JD7</accession>
<dbReference type="SUPFAM" id="SSF101386">
    <property type="entry name" value="all-alpha NTP pyrophosphatases"/>
    <property type="match status" value="2"/>
</dbReference>
<sequence>MADMEDLLRAFDIHLADGLEVRPAARLRSWAGPAELPLLIPGVLPGDLGAVQRALLPYYPADHPVRVRAEGRVHEVPLDGLAGQNWGEYRIDLFLAPPARAQRERWPLDPLVEVMDRLRGPDGCPWDREQTHETLRRYMLEEAYEAVEAIDDGDPDHLCEELGDVLLQVVFHAQIAREAGRFDMRDVVAGITEKLIRRHPHVFGDASAETAEEVTRRWDAIKRAERGGTGEESLLSGVSRSLPALSRACELQKRAAGVGFDWEDAEGPAAKVREELAEVLGAPPGEREAEVGDLLFAAVNLARKLGVDPELALTRASAKFEQRFRYVERRLAEKGLRPADVSLAEMDALWEEGKRVELRKKYGGK</sequence>
<gene>
    <name evidence="2" type="ordered locus">STH3231</name>
</gene>